<dbReference type="Proteomes" id="UP000095727">
    <property type="component" value="Unassembled WGS sequence"/>
</dbReference>
<sequence>MKKEVMSFAVVVKGGIVQQIGKGVVSRPETCFSGQPTKWAKDIYKKGHGPVPEVE</sequence>
<accession>A0A173SWQ6</accession>
<reference evidence="1 2" key="1">
    <citation type="submission" date="2015-09" db="EMBL/GenBank/DDBJ databases">
        <authorList>
            <consortium name="Pathogen Informatics"/>
        </authorList>
    </citation>
    <scope>NUCLEOTIDE SEQUENCE [LARGE SCALE GENOMIC DNA]</scope>
    <source>
        <strain evidence="1 2">2789STDY5834962</strain>
    </source>
</reference>
<protein>
    <submittedName>
        <fullName evidence="1">Uncharacterized protein</fullName>
    </submittedName>
</protein>
<dbReference type="EMBL" id="CYXR01000010">
    <property type="protein sequence ID" value="CUM93568.1"/>
    <property type="molecule type" value="Genomic_DNA"/>
</dbReference>
<proteinExistence type="predicted"/>
<gene>
    <name evidence="1" type="ORF">ERS852574_01677</name>
</gene>
<organism evidence="1 2">
    <name type="scientific">Coprococcus comes</name>
    <dbReference type="NCBI Taxonomy" id="410072"/>
    <lineage>
        <taxon>Bacteria</taxon>
        <taxon>Bacillati</taxon>
        <taxon>Bacillota</taxon>
        <taxon>Clostridia</taxon>
        <taxon>Lachnospirales</taxon>
        <taxon>Lachnospiraceae</taxon>
        <taxon>Coprococcus</taxon>
    </lineage>
</organism>
<name>A0A173SWQ6_9FIRM</name>
<evidence type="ECO:0000313" key="2">
    <source>
        <dbReference type="Proteomes" id="UP000095727"/>
    </source>
</evidence>
<dbReference type="AlphaFoldDB" id="A0A173SWQ6"/>
<dbReference type="RefSeq" id="WP_156333079.1">
    <property type="nucleotide sequence ID" value="NZ_CYXR01000010.1"/>
</dbReference>
<evidence type="ECO:0000313" key="1">
    <source>
        <dbReference type="EMBL" id="CUM93568.1"/>
    </source>
</evidence>